<name>A0AAE1HU37_9NEOP</name>
<comment type="caution">
    <text evidence="2">The sequence shown here is derived from an EMBL/GenBank/DDBJ whole genome shotgun (WGS) entry which is preliminary data.</text>
</comment>
<accession>A0AAE1HU37</accession>
<keyword evidence="3" id="KW-1185">Reference proteome</keyword>
<feature type="compositionally biased region" description="Low complexity" evidence="1">
    <location>
        <begin position="1"/>
        <end position="20"/>
    </location>
</feature>
<reference evidence="2" key="1">
    <citation type="submission" date="2021-07" db="EMBL/GenBank/DDBJ databases">
        <authorList>
            <person name="Catto M.A."/>
            <person name="Jacobson A."/>
            <person name="Kennedy G."/>
            <person name="Labadie P."/>
            <person name="Hunt B.G."/>
            <person name="Srinivasan R."/>
        </authorList>
    </citation>
    <scope>NUCLEOTIDE SEQUENCE</scope>
    <source>
        <strain evidence="2">PL_HMW_Pooled</strain>
        <tissue evidence="2">Head</tissue>
    </source>
</reference>
<sequence>RRSGGAPSPSPARSPQSSRATQPVHIRPPLEPRRRHRYRHRPACLPPRGMSRMYTTPTCARAGSDDAVGGIHAVRDYGRLRFCLRASLGVPARPRTSDVKKTACSCA</sequence>
<feature type="region of interest" description="Disordered" evidence="1">
    <location>
        <begin position="1"/>
        <end position="52"/>
    </location>
</feature>
<feature type="non-terminal residue" evidence="2">
    <location>
        <position position="1"/>
    </location>
</feature>
<evidence type="ECO:0000313" key="2">
    <source>
        <dbReference type="EMBL" id="KAK3927504.1"/>
    </source>
</evidence>
<protein>
    <submittedName>
        <fullName evidence="2">Plexin-D1</fullName>
    </submittedName>
</protein>
<gene>
    <name evidence="2" type="ORF">KUF71_015789</name>
</gene>
<dbReference type="EMBL" id="JAHWGI010001289">
    <property type="protein sequence ID" value="KAK3927504.1"/>
    <property type="molecule type" value="Genomic_DNA"/>
</dbReference>
<evidence type="ECO:0000256" key="1">
    <source>
        <dbReference type="SAM" id="MobiDB-lite"/>
    </source>
</evidence>
<feature type="compositionally biased region" description="Basic residues" evidence="1">
    <location>
        <begin position="33"/>
        <end position="42"/>
    </location>
</feature>
<organism evidence="2 3">
    <name type="scientific">Frankliniella fusca</name>
    <dbReference type="NCBI Taxonomy" id="407009"/>
    <lineage>
        <taxon>Eukaryota</taxon>
        <taxon>Metazoa</taxon>
        <taxon>Ecdysozoa</taxon>
        <taxon>Arthropoda</taxon>
        <taxon>Hexapoda</taxon>
        <taxon>Insecta</taxon>
        <taxon>Pterygota</taxon>
        <taxon>Neoptera</taxon>
        <taxon>Paraneoptera</taxon>
        <taxon>Thysanoptera</taxon>
        <taxon>Terebrantia</taxon>
        <taxon>Thripoidea</taxon>
        <taxon>Thripidae</taxon>
        <taxon>Frankliniella</taxon>
    </lineage>
</organism>
<dbReference type="AlphaFoldDB" id="A0AAE1HU37"/>
<evidence type="ECO:0000313" key="3">
    <source>
        <dbReference type="Proteomes" id="UP001219518"/>
    </source>
</evidence>
<reference evidence="2" key="2">
    <citation type="journal article" date="2023" name="BMC Genomics">
        <title>Pest status, molecular evolution, and epigenetic factors derived from the genome assembly of Frankliniella fusca, a thysanopteran phytovirus vector.</title>
        <authorList>
            <person name="Catto M.A."/>
            <person name="Labadie P.E."/>
            <person name="Jacobson A.L."/>
            <person name="Kennedy G.G."/>
            <person name="Srinivasan R."/>
            <person name="Hunt B.G."/>
        </authorList>
    </citation>
    <scope>NUCLEOTIDE SEQUENCE</scope>
    <source>
        <strain evidence="2">PL_HMW_Pooled</strain>
    </source>
</reference>
<dbReference type="Proteomes" id="UP001219518">
    <property type="component" value="Unassembled WGS sequence"/>
</dbReference>
<proteinExistence type="predicted"/>